<name>A0ABP0IEX9_9DINO</name>
<comment type="caution">
    <text evidence="1">The sequence shown here is derived from an EMBL/GenBank/DDBJ whole genome shotgun (WGS) entry which is preliminary data.</text>
</comment>
<accession>A0ABP0IEX9</accession>
<gene>
    <name evidence="1" type="ORF">CCMP2556_LOCUS6066</name>
</gene>
<sequence>MNETGSTRILSLPTCITARIVLPQVLIWFPLFCQGLMHLQGHVPAKGFSESQLTDLAGNSFSGNVVSAILCVVFCSLRLQSESEADEADDIEALVSAMTRVISH</sequence>
<evidence type="ECO:0000313" key="1">
    <source>
        <dbReference type="EMBL" id="CAK9000431.1"/>
    </source>
</evidence>
<organism evidence="1 2">
    <name type="scientific">Durusdinium trenchii</name>
    <dbReference type="NCBI Taxonomy" id="1381693"/>
    <lineage>
        <taxon>Eukaryota</taxon>
        <taxon>Sar</taxon>
        <taxon>Alveolata</taxon>
        <taxon>Dinophyceae</taxon>
        <taxon>Suessiales</taxon>
        <taxon>Symbiodiniaceae</taxon>
        <taxon>Durusdinium</taxon>
    </lineage>
</organism>
<proteinExistence type="predicted"/>
<dbReference type="Proteomes" id="UP001642484">
    <property type="component" value="Unassembled WGS sequence"/>
</dbReference>
<dbReference type="EMBL" id="CAXAMN010002603">
    <property type="protein sequence ID" value="CAK9000431.1"/>
    <property type="molecule type" value="Genomic_DNA"/>
</dbReference>
<keyword evidence="2" id="KW-1185">Reference proteome</keyword>
<evidence type="ECO:0000313" key="2">
    <source>
        <dbReference type="Proteomes" id="UP001642484"/>
    </source>
</evidence>
<reference evidence="1 2" key="1">
    <citation type="submission" date="2024-02" db="EMBL/GenBank/DDBJ databases">
        <authorList>
            <person name="Chen Y."/>
            <person name="Shah S."/>
            <person name="Dougan E. K."/>
            <person name="Thang M."/>
            <person name="Chan C."/>
        </authorList>
    </citation>
    <scope>NUCLEOTIDE SEQUENCE [LARGE SCALE GENOMIC DNA]</scope>
</reference>
<protein>
    <submittedName>
        <fullName evidence="1">Uncharacterized protein</fullName>
    </submittedName>
</protein>